<evidence type="ECO:0000313" key="2">
    <source>
        <dbReference type="EMBL" id="CAA9250088.1"/>
    </source>
</evidence>
<gene>
    <name evidence="2" type="ORF">AVDCRST_MAG57-2027</name>
</gene>
<name>A0A6J4IHD2_9ACTN</name>
<dbReference type="EC" id="2.7.7.75" evidence="2"/>
<dbReference type="GO" id="GO:0061598">
    <property type="term" value="F:molybdopterin adenylyltransferase activity"/>
    <property type="evidence" value="ECO:0007669"/>
    <property type="project" value="UniProtKB-EC"/>
</dbReference>
<dbReference type="EMBL" id="CADCTI010000170">
    <property type="protein sequence ID" value="CAA9250088.1"/>
    <property type="molecule type" value="Genomic_DNA"/>
</dbReference>
<dbReference type="AlphaFoldDB" id="A0A6J4IHD2"/>
<feature type="non-terminal residue" evidence="2">
    <location>
        <position position="165"/>
    </location>
</feature>
<protein>
    <submittedName>
        <fullName evidence="2">Molybdopterin adenylyltransferase</fullName>
        <ecNumber evidence="2">2.7.7.75</ecNumber>
    </submittedName>
</protein>
<accession>A0A6J4IHD2</accession>
<evidence type="ECO:0000256" key="1">
    <source>
        <dbReference type="SAM" id="MobiDB-lite"/>
    </source>
</evidence>
<feature type="compositionally biased region" description="Basic residues" evidence="1">
    <location>
        <begin position="137"/>
        <end position="146"/>
    </location>
</feature>
<keyword evidence="2" id="KW-0808">Transferase</keyword>
<feature type="compositionally biased region" description="Basic and acidic residues" evidence="1">
    <location>
        <begin position="1"/>
        <end position="15"/>
    </location>
</feature>
<sequence length="165" mass="17921">ERAARRRARAGDDRVQPCGGRRLRGPQRTGAGRGPRGAGLRRGGPAGPARRRRAPGDRAAGGGGRELRRRPDHRGHRPVPHRRHARGDPPGAGTGGARHRRGDPALRRGERGADVGALPRPGRHRRAHADHQPARLHGWRPRRAHRAGATAPPRGQPAPRRRPCL</sequence>
<feature type="non-terminal residue" evidence="2">
    <location>
        <position position="1"/>
    </location>
</feature>
<organism evidence="2">
    <name type="scientific">uncultured Blastococcus sp</name>
    <dbReference type="NCBI Taxonomy" id="217144"/>
    <lineage>
        <taxon>Bacteria</taxon>
        <taxon>Bacillati</taxon>
        <taxon>Actinomycetota</taxon>
        <taxon>Actinomycetes</taxon>
        <taxon>Geodermatophilales</taxon>
        <taxon>Geodermatophilaceae</taxon>
        <taxon>Blastococcus</taxon>
        <taxon>environmental samples</taxon>
    </lineage>
</organism>
<reference evidence="2" key="1">
    <citation type="submission" date="2020-02" db="EMBL/GenBank/DDBJ databases">
        <authorList>
            <person name="Meier V. D."/>
        </authorList>
    </citation>
    <scope>NUCLEOTIDE SEQUENCE</scope>
    <source>
        <strain evidence="2">AVDCRST_MAG57</strain>
    </source>
</reference>
<proteinExistence type="predicted"/>
<feature type="compositionally biased region" description="Gly residues" evidence="1">
    <location>
        <begin position="31"/>
        <end position="46"/>
    </location>
</feature>
<feature type="compositionally biased region" description="Basic residues" evidence="1">
    <location>
        <begin position="67"/>
        <end position="85"/>
    </location>
</feature>
<feature type="region of interest" description="Disordered" evidence="1">
    <location>
        <begin position="1"/>
        <end position="165"/>
    </location>
</feature>
<keyword evidence="2" id="KW-0548">Nucleotidyltransferase</keyword>
<feature type="compositionally biased region" description="Basic and acidic residues" evidence="1">
    <location>
        <begin position="102"/>
        <end position="113"/>
    </location>
</feature>